<feature type="domain" description="ABC transmembrane type-1" evidence="12">
    <location>
        <begin position="307"/>
        <end position="495"/>
    </location>
</feature>
<dbReference type="InterPro" id="IPR043429">
    <property type="entry name" value="ArtM/GltK/GlnP/TcyL/YhdX-like"/>
</dbReference>
<dbReference type="SUPFAM" id="SSF53850">
    <property type="entry name" value="Periplasmic binding protein-like II"/>
    <property type="match status" value="1"/>
</dbReference>
<comment type="subcellular location">
    <subcellularLocation>
        <location evidence="1 10">Cell membrane</location>
        <topology evidence="1 10">Multi-pass membrane protein</topology>
    </subcellularLocation>
</comment>
<dbReference type="SMART" id="SM00079">
    <property type="entry name" value="PBPe"/>
    <property type="match status" value="1"/>
</dbReference>
<evidence type="ECO:0000313" key="14">
    <source>
        <dbReference type="Proteomes" id="UP001205919"/>
    </source>
</evidence>
<evidence type="ECO:0000256" key="4">
    <source>
        <dbReference type="ARBA" id="ARBA00022475"/>
    </source>
</evidence>
<evidence type="ECO:0000256" key="11">
    <source>
        <dbReference type="SAM" id="SignalP"/>
    </source>
</evidence>
<dbReference type="AlphaFoldDB" id="A0AAW5K2E5"/>
<dbReference type="Gene3D" id="3.40.190.10">
    <property type="entry name" value="Periplasmic binding protein-like II"/>
    <property type="match status" value="2"/>
</dbReference>
<evidence type="ECO:0000256" key="3">
    <source>
        <dbReference type="ARBA" id="ARBA00022448"/>
    </source>
</evidence>
<proteinExistence type="inferred from homology"/>
<dbReference type="InterPro" id="IPR035906">
    <property type="entry name" value="MetI-like_sf"/>
</dbReference>
<dbReference type="CDD" id="cd13530">
    <property type="entry name" value="PBP2_peptides_like"/>
    <property type="match status" value="1"/>
</dbReference>
<keyword evidence="7" id="KW-0029">Amino-acid transport</keyword>
<evidence type="ECO:0000256" key="8">
    <source>
        <dbReference type="ARBA" id="ARBA00022989"/>
    </source>
</evidence>
<dbReference type="SUPFAM" id="SSF161098">
    <property type="entry name" value="MetI-like"/>
    <property type="match status" value="1"/>
</dbReference>
<dbReference type="GO" id="GO:0006865">
    <property type="term" value="P:amino acid transport"/>
    <property type="evidence" value="ECO:0007669"/>
    <property type="project" value="UniProtKB-KW"/>
</dbReference>
<dbReference type="PANTHER" id="PTHR30614">
    <property type="entry name" value="MEMBRANE COMPONENT OF AMINO ACID ABC TRANSPORTER"/>
    <property type="match status" value="1"/>
</dbReference>
<dbReference type="PROSITE" id="PS50928">
    <property type="entry name" value="ABC_TM1"/>
    <property type="match status" value="1"/>
</dbReference>
<name>A0AAW5K2E5_9BACT</name>
<dbReference type="Pfam" id="PF00528">
    <property type="entry name" value="BPD_transp_1"/>
    <property type="match status" value="1"/>
</dbReference>
<feature type="transmembrane region" description="Helical" evidence="10">
    <location>
        <begin position="313"/>
        <end position="331"/>
    </location>
</feature>
<evidence type="ECO:0000256" key="5">
    <source>
        <dbReference type="ARBA" id="ARBA00022692"/>
    </source>
</evidence>
<evidence type="ECO:0000256" key="6">
    <source>
        <dbReference type="ARBA" id="ARBA00022729"/>
    </source>
</evidence>
<dbReference type="PROSITE" id="PS01039">
    <property type="entry name" value="SBP_BACTERIAL_3"/>
    <property type="match status" value="1"/>
</dbReference>
<dbReference type="Gene3D" id="1.10.3720.10">
    <property type="entry name" value="MetI-like"/>
    <property type="match status" value="1"/>
</dbReference>
<protein>
    <submittedName>
        <fullName evidence="13">ABC transporter substrate-binding protein/permease</fullName>
    </submittedName>
</protein>
<evidence type="ECO:0000256" key="1">
    <source>
        <dbReference type="ARBA" id="ARBA00004651"/>
    </source>
</evidence>
<feature type="signal peptide" evidence="11">
    <location>
        <begin position="1"/>
        <end position="21"/>
    </location>
</feature>
<keyword evidence="14" id="KW-1185">Reference proteome</keyword>
<comment type="similarity">
    <text evidence="2">Belongs to the bacterial solute-binding protein 3 family.</text>
</comment>
<reference evidence="13 14" key="1">
    <citation type="submission" date="2022-06" db="EMBL/GenBank/DDBJ databases">
        <title>Isolation of gut microbiota from human fecal samples.</title>
        <authorList>
            <person name="Pamer E.G."/>
            <person name="Barat B."/>
            <person name="Waligurski E."/>
            <person name="Medina S."/>
            <person name="Paddock L."/>
            <person name="Mostad J."/>
        </authorList>
    </citation>
    <scope>NUCLEOTIDE SEQUENCE [LARGE SCALE GENOMIC DNA]</scope>
    <source>
        <strain evidence="13 14">DFI.9.90</strain>
    </source>
</reference>
<accession>A0AAW5K2E5</accession>
<keyword evidence="4" id="KW-1003">Cell membrane</keyword>
<evidence type="ECO:0000256" key="9">
    <source>
        <dbReference type="ARBA" id="ARBA00023136"/>
    </source>
</evidence>
<keyword evidence="8 10" id="KW-1133">Transmembrane helix</keyword>
<dbReference type="RefSeq" id="WP_008710628.1">
    <property type="nucleotide sequence ID" value="NZ_CABKQM010000006.1"/>
</dbReference>
<dbReference type="NCBIfam" id="TIGR01726">
    <property type="entry name" value="HEQRo_perm_3TM"/>
    <property type="match status" value="1"/>
</dbReference>
<evidence type="ECO:0000313" key="13">
    <source>
        <dbReference type="EMBL" id="MCQ4814811.1"/>
    </source>
</evidence>
<evidence type="ECO:0000259" key="12">
    <source>
        <dbReference type="PROSITE" id="PS50928"/>
    </source>
</evidence>
<dbReference type="Pfam" id="PF00497">
    <property type="entry name" value="SBP_bac_3"/>
    <property type="match status" value="1"/>
</dbReference>
<keyword evidence="6 11" id="KW-0732">Signal</keyword>
<keyword evidence="9 10" id="KW-0472">Membrane</keyword>
<feature type="transmembrane region" description="Helical" evidence="10">
    <location>
        <begin position="473"/>
        <end position="492"/>
    </location>
</feature>
<gene>
    <name evidence="13" type="ORF">NE630_10260</name>
</gene>
<dbReference type="InterPro" id="IPR018313">
    <property type="entry name" value="SBP_3_CS"/>
</dbReference>
<dbReference type="InterPro" id="IPR001638">
    <property type="entry name" value="Solute-binding_3/MltF_N"/>
</dbReference>
<dbReference type="EMBL" id="JANFYT010000021">
    <property type="protein sequence ID" value="MCQ4814811.1"/>
    <property type="molecule type" value="Genomic_DNA"/>
</dbReference>
<sequence length="525" mass="59258">MKKFIALFALILTLLSPAALFAGEAAVSAGEGEKILRWGGDSEGGFPYMFPDPKDPKKLIGFEVDIVDALAAEMGRKPVYVNNAWDNLIPGLDRNLYDIAINGLEVTPEHEETVNFSIPYYKTYLQLAVRRKDDSIKSLQDLKGKVAGTLKESYAQMVLEEVGNVEIRTYIVEANTYEDLANGRLDAALFDQPIALYSAGFNPEIKFVGPPIGEIIYAIAIRKQDKELLTEVNRALVALRDSGKLREIYDKWNLWTPVMATEFNDFDPPKYEPVYYNEWAEAHRPDLTMQKRLERYWDAMPLFAKGALVTMEVSIVAMVIAISLGLFLAVTRVFAPRWLALIATWYVEIVRGTPVLIQLFFIFYGLPSVGIKFSPFWAGAIGLGLNYAAYEAEIYRTGLFAIPRTQWESALALGMTRWQAMREVILPQAVRVVIPPITNDFISLLKDSSLVSIITMVDLTKVYGQVSATYYDYFGPGIIVAIIYLILGLPFVRFARFTEKRLAAAENDGKQSYRENIYRRSTRYL</sequence>
<evidence type="ECO:0000256" key="7">
    <source>
        <dbReference type="ARBA" id="ARBA00022970"/>
    </source>
</evidence>
<organism evidence="13 14">
    <name type="scientific">Cloacibacillus evryensis</name>
    <dbReference type="NCBI Taxonomy" id="508460"/>
    <lineage>
        <taxon>Bacteria</taxon>
        <taxon>Thermotogati</taxon>
        <taxon>Synergistota</taxon>
        <taxon>Synergistia</taxon>
        <taxon>Synergistales</taxon>
        <taxon>Synergistaceae</taxon>
        <taxon>Cloacibacillus</taxon>
    </lineage>
</organism>
<dbReference type="GO" id="GO:0043190">
    <property type="term" value="C:ATP-binding cassette (ABC) transporter complex"/>
    <property type="evidence" value="ECO:0007669"/>
    <property type="project" value="InterPro"/>
</dbReference>
<keyword evidence="5 10" id="KW-0812">Transmembrane</keyword>
<dbReference type="PANTHER" id="PTHR30614:SF0">
    <property type="entry name" value="L-CYSTINE TRANSPORT SYSTEM PERMEASE PROTEIN TCYL"/>
    <property type="match status" value="1"/>
</dbReference>
<dbReference type="InterPro" id="IPR001320">
    <property type="entry name" value="Iontro_rcpt_C"/>
</dbReference>
<keyword evidence="3 10" id="KW-0813">Transport</keyword>
<evidence type="ECO:0000256" key="2">
    <source>
        <dbReference type="ARBA" id="ARBA00010333"/>
    </source>
</evidence>
<comment type="similarity">
    <text evidence="10">Belongs to the binding-protein-dependent transport system permease family.</text>
</comment>
<dbReference type="InterPro" id="IPR000515">
    <property type="entry name" value="MetI-like"/>
</dbReference>
<feature type="chain" id="PRO_5043599382" evidence="11">
    <location>
        <begin position="22"/>
        <end position="525"/>
    </location>
</feature>
<dbReference type="SMART" id="SM00062">
    <property type="entry name" value="PBPb"/>
    <property type="match status" value="1"/>
</dbReference>
<dbReference type="Proteomes" id="UP001205919">
    <property type="component" value="Unassembled WGS sequence"/>
</dbReference>
<dbReference type="InterPro" id="IPR010065">
    <property type="entry name" value="AA_ABC_transptr_permease_3TM"/>
</dbReference>
<dbReference type="GO" id="GO:0015276">
    <property type="term" value="F:ligand-gated monoatomic ion channel activity"/>
    <property type="evidence" value="ECO:0007669"/>
    <property type="project" value="InterPro"/>
</dbReference>
<dbReference type="CDD" id="cd06261">
    <property type="entry name" value="TM_PBP2"/>
    <property type="match status" value="1"/>
</dbReference>
<comment type="caution">
    <text evidence="13">The sequence shown here is derived from an EMBL/GenBank/DDBJ whole genome shotgun (WGS) entry which is preliminary data.</text>
</comment>
<evidence type="ECO:0000256" key="10">
    <source>
        <dbReference type="RuleBase" id="RU363032"/>
    </source>
</evidence>